<accession>A0AAV1HWM8</accession>
<dbReference type="Pfam" id="PF10199">
    <property type="entry name" value="Adaptin_binding"/>
    <property type="match status" value="1"/>
</dbReference>
<feature type="compositionally biased region" description="Polar residues" evidence="1">
    <location>
        <begin position="80"/>
        <end position="107"/>
    </location>
</feature>
<comment type="caution">
    <text evidence="2">The sequence shown here is derived from an EMBL/GenBank/DDBJ whole genome shotgun (WGS) entry which is preliminary data.</text>
</comment>
<feature type="compositionally biased region" description="Basic and acidic residues" evidence="1">
    <location>
        <begin position="186"/>
        <end position="200"/>
    </location>
</feature>
<dbReference type="EMBL" id="CAUYUE010000003">
    <property type="protein sequence ID" value="CAK0752874.1"/>
    <property type="molecule type" value="Genomic_DNA"/>
</dbReference>
<feature type="compositionally biased region" description="Low complexity" evidence="1">
    <location>
        <begin position="108"/>
        <end position="130"/>
    </location>
</feature>
<evidence type="ECO:0000256" key="1">
    <source>
        <dbReference type="SAM" id="MobiDB-lite"/>
    </source>
</evidence>
<gene>
    <name evidence="2" type="ORF">CVIRNUC_002178</name>
</gene>
<dbReference type="PANTHER" id="PTHR14659">
    <property type="entry name" value="ALPHA- AND GAMMA-ADAPTIN-BINDING PROTEIN P34"/>
    <property type="match status" value="1"/>
</dbReference>
<dbReference type="InterPro" id="IPR019341">
    <property type="entry name" value="Alpha/Gamma-adaptin-bd_p34"/>
</dbReference>
<feature type="region of interest" description="Disordered" evidence="1">
    <location>
        <begin position="80"/>
        <end position="200"/>
    </location>
</feature>
<sequence>MLANRMDLLTDVSDPQHSWHGLAQDWCCHNLFEYIEVSALDPGLDASLSRDGDCQGVRRIISALQAHTWPGLRMKSCSGGLSNSLSTRHSTGDTAAASLPSSRAEQQSPDVAEAAEPPAVRSSAAAAAADAEPRANGGPAGASQGLNEQHGIHGVSMNGHDSSHQHASASHRLPELAGSETASEGSDSREDTELDGFDRMMRQLRQERTQLQELPDVERRARAASMAAQMMQAFGINDEDSEDASSPP</sequence>
<proteinExistence type="predicted"/>
<dbReference type="AlphaFoldDB" id="A0AAV1HWM8"/>
<organism evidence="2 3">
    <name type="scientific">Coccomyxa viridis</name>
    <dbReference type="NCBI Taxonomy" id="1274662"/>
    <lineage>
        <taxon>Eukaryota</taxon>
        <taxon>Viridiplantae</taxon>
        <taxon>Chlorophyta</taxon>
        <taxon>core chlorophytes</taxon>
        <taxon>Trebouxiophyceae</taxon>
        <taxon>Trebouxiophyceae incertae sedis</taxon>
        <taxon>Coccomyxaceae</taxon>
        <taxon>Coccomyxa</taxon>
    </lineage>
</organism>
<evidence type="ECO:0000313" key="2">
    <source>
        <dbReference type="EMBL" id="CAK0752874.1"/>
    </source>
</evidence>
<reference evidence="2 3" key="1">
    <citation type="submission" date="2023-10" db="EMBL/GenBank/DDBJ databases">
        <authorList>
            <person name="Maclean D."/>
            <person name="Macfadyen A."/>
        </authorList>
    </citation>
    <scope>NUCLEOTIDE SEQUENCE [LARGE SCALE GENOMIC DNA]</scope>
</reference>
<keyword evidence="3" id="KW-1185">Reference proteome</keyword>
<dbReference type="PANTHER" id="PTHR14659:SF1">
    <property type="entry name" value="ALPHA- AND GAMMA-ADAPTIN-BINDING PROTEIN P34"/>
    <property type="match status" value="1"/>
</dbReference>
<evidence type="ECO:0000313" key="3">
    <source>
        <dbReference type="Proteomes" id="UP001314263"/>
    </source>
</evidence>
<dbReference type="Proteomes" id="UP001314263">
    <property type="component" value="Unassembled WGS sequence"/>
</dbReference>
<name>A0AAV1HWM8_9CHLO</name>
<protein>
    <submittedName>
        <fullName evidence="2">Uncharacterized protein</fullName>
    </submittedName>
</protein>